<evidence type="ECO:0000256" key="12">
    <source>
        <dbReference type="RuleBase" id="RU362085"/>
    </source>
</evidence>
<accession>A0A939DZY4</accession>
<keyword evidence="2 12" id="KW-0639">Primosome</keyword>
<comment type="catalytic activity">
    <reaction evidence="10 12">
        <text>ATP + H2O = ADP + phosphate + H(+)</text>
        <dbReference type="Rhea" id="RHEA:13065"/>
        <dbReference type="ChEBI" id="CHEBI:15377"/>
        <dbReference type="ChEBI" id="CHEBI:15378"/>
        <dbReference type="ChEBI" id="CHEBI:30616"/>
        <dbReference type="ChEBI" id="CHEBI:43474"/>
        <dbReference type="ChEBI" id="CHEBI:456216"/>
        <dbReference type="EC" id="5.6.2.3"/>
    </reaction>
</comment>
<dbReference type="AlphaFoldDB" id="A0A939DZY4"/>
<dbReference type="InterPro" id="IPR027417">
    <property type="entry name" value="P-loop_NTPase"/>
</dbReference>
<dbReference type="GO" id="GO:0016787">
    <property type="term" value="F:hydrolase activity"/>
    <property type="evidence" value="ECO:0007669"/>
    <property type="project" value="UniProtKB-KW"/>
</dbReference>
<dbReference type="PANTHER" id="PTHR30153:SF2">
    <property type="entry name" value="REPLICATIVE DNA HELICASE"/>
    <property type="match status" value="1"/>
</dbReference>
<dbReference type="GO" id="GO:0003677">
    <property type="term" value="F:DNA binding"/>
    <property type="evidence" value="ECO:0007669"/>
    <property type="project" value="UniProtKB-UniRule"/>
</dbReference>
<evidence type="ECO:0000256" key="7">
    <source>
        <dbReference type="ARBA" id="ARBA00022840"/>
    </source>
</evidence>
<evidence type="ECO:0000313" key="16">
    <source>
        <dbReference type="Proteomes" id="UP000664332"/>
    </source>
</evidence>
<dbReference type="SMART" id="SM00382">
    <property type="entry name" value="AAA"/>
    <property type="match status" value="1"/>
</dbReference>
<dbReference type="SUPFAM" id="SSF52540">
    <property type="entry name" value="P-loop containing nucleoside triphosphate hydrolases"/>
    <property type="match status" value="1"/>
</dbReference>
<proteinExistence type="inferred from homology"/>
<dbReference type="CDD" id="cd00984">
    <property type="entry name" value="DnaB_C"/>
    <property type="match status" value="1"/>
</dbReference>
<evidence type="ECO:0000256" key="5">
    <source>
        <dbReference type="ARBA" id="ARBA00022801"/>
    </source>
</evidence>
<comment type="caution">
    <text evidence="15">The sequence shown here is derived from an EMBL/GenBank/DDBJ whole genome shotgun (WGS) entry which is preliminary data.</text>
</comment>
<dbReference type="FunFam" id="3.40.50.300:FF:000351">
    <property type="entry name" value="Replicative DNA helicase"/>
    <property type="match status" value="1"/>
</dbReference>
<dbReference type="InterPro" id="IPR036185">
    <property type="entry name" value="DNA_heli_DnaB-like_N_sf"/>
</dbReference>
<reference evidence="15" key="1">
    <citation type="submission" date="2021-03" db="EMBL/GenBank/DDBJ databases">
        <authorList>
            <person name="Sun Q."/>
        </authorList>
    </citation>
    <scope>NUCLEOTIDE SEQUENCE</scope>
    <source>
        <strain evidence="15">CCM 8862</strain>
    </source>
</reference>
<comment type="function">
    <text evidence="12">The main replicative DNA helicase, it participates in initiation and elongation during chromosome replication. Travels ahead of the DNA replisome, separating dsDNA into templates for DNA synthesis. A processive ATP-dependent 5'-3' DNA helicase it has DNA-dependent ATPase activity.</text>
</comment>
<dbReference type="EC" id="5.6.2.3" evidence="11 12"/>
<keyword evidence="6 12" id="KW-0347">Helicase</keyword>
<evidence type="ECO:0000256" key="10">
    <source>
        <dbReference type="ARBA" id="ARBA00048954"/>
    </source>
</evidence>
<keyword evidence="5 12" id="KW-0378">Hydrolase</keyword>
<dbReference type="PANTHER" id="PTHR30153">
    <property type="entry name" value="REPLICATIVE DNA HELICASE DNAB"/>
    <property type="match status" value="1"/>
</dbReference>
<dbReference type="PROSITE" id="PS51199">
    <property type="entry name" value="SF4_HELICASE"/>
    <property type="match status" value="1"/>
</dbReference>
<dbReference type="InterPro" id="IPR007693">
    <property type="entry name" value="DNA_helicase_DnaB-like_N"/>
</dbReference>
<dbReference type="InterPro" id="IPR016136">
    <property type="entry name" value="DNA_helicase_N/primase_C"/>
</dbReference>
<keyword evidence="8 12" id="KW-0238">DNA-binding</keyword>
<dbReference type="GO" id="GO:0005829">
    <property type="term" value="C:cytosol"/>
    <property type="evidence" value="ECO:0007669"/>
    <property type="project" value="TreeGrafter"/>
</dbReference>
<dbReference type="EMBL" id="JAFLEQ010000011">
    <property type="protein sequence ID" value="MBN9644364.1"/>
    <property type="molecule type" value="Genomic_DNA"/>
</dbReference>
<evidence type="ECO:0000256" key="4">
    <source>
        <dbReference type="ARBA" id="ARBA00022741"/>
    </source>
</evidence>
<dbReference type="GO" id="GO:1990077">
    <property type="term" value="C:primosome complex"/>
    <property type="evidence" value="ECO:0007669"/>
    <property type="project" value="UniProtKB-UniRule"/>
</dbReference>
<keyword evidence="7 12" id="KW-0067">ATP-binding</keyword>
<dbReference type="InterPro" id="IPR007692">
    <property type="entry name" value="DNA_helicase_DnaB"/>
</dbReference>
<evidence type="ECO:0000256" key="6">
    <source>
        <dbReference type="ARBA" id="ARBA00022806"/>
    </source>
</evidence>
<feature type="region of interest" description="Disordered" evidence="13">
    <location>
        <begin position="1"/>
        <end position="34"/>
    </location>
</feature>
<dbReference type="InterPro" id="IPR003593">
    <property type="entry name" value="AAA+_ATPase"/>
</dbReference>
<dbReference type="GO" id="GO:0005524">
    <property type="term" value="F:ATP binding"/>
    <property type="evidence" value="ECO:0007669"/>
    <property type="project" value="UniProtKB-UniRule"/>
</dbReference>
<sequence>MTEQHAFAADLPPEEPPFDPVSAPAGRYRADRTPPHDVEAEMGVLGSMMLSPGAIVDIVGTLSEDSFYRVSHQLIYRAIVDLFANNKQVDAVLVSNRLRRNGELEQVGGPAYLHTLVESVPTSANAVYYAEIVAEKAILRGLVNAGTKVVQLGYEGLEGAEIDGVLDSAQQAVFAIGRGNKEDDYQVLGDLINPVWEELDALTRSDGMANGVSTGFKDLDKLVNGLHGGQMIIVAARPGVGKSTIAMDFMRSCSIRQNKASILFSLEMSKSEVVQRILAAEASVKLADMRSGRLTDEHWDKLAESLNHLEDAPLYISDNASMTMMDVRAKARRLAQSVDLGLIVLDYLQLMSSGKRVESRQQEVSEFSRQMKLLAKELDVPVVAISQLNRGPESRTDKKPQLADLRESGSLEQDADMVFLLYRPDSQNPNDDRAGEADVIVAKHRGGPIGTVNLAHQMHYSRFVDMAREPE</sequence>
<keyword evidence="9" id="KW-0413">Isomerase</keyword>
<dbReference type="InterPro" id="IPR007694">
    <property type="entry name" value="DNA_helicase_DnaB-like_C"/>
</dbReference>
<dbReference type="Gene3D" id="3.40.50.300">
    <property type="entry name" value="P-loop containing nucleotide triphosphate hydrolases"/>
    <property type="match status" value="1"/>
</dbReference>
<gene>
    <name evidence="15" type="primary">dnaB</name>
    <name evidence="15" type="ORF">JZY06_07040</name>
</gene>
<protein>
    <recommendedName>
        <fullName evidence="11 12">Replicative DNA helicase</fullName>
        <ecNumber evidence="11 12">5.6.2.3</ecNumber>
    </recommendedName>
</protein>
<evidence type="ECO:0000256" key="13">
    <source>
        <dbReference type="SAM" id="MobiDB-lite"/>
    </source>
</evidence>
<evidence type="ECO:0000259" key="14">
    <source>
        <dbReference type="PROSITE" id="PS51199"/>
    </source>
</evidence>
<dbReference type="Gene3D" id="1.10.860.10">
    <property type="entry name" value="DNAb Helicase, Chain A"/>
    <property type="match status" value="1"/>
</dbReference>
<name>A0A939DZY4_9CORY</name>
<evidence type="ECO:0000256" key="2">
    <source>
        <dbReference type="ARBA" id="ARBA00022515"/>
    </source>
</evidence>
<dbReference type="GO" id="GO:0043139">
    <property type="term" value="F:5'-3' DNA helicase activity"/>
    <property type="evidence" value="ECO:0007669"/>
    <property type="project" value="UniProtKB-EC"/>
</dbReference>
<keyword evidence="16" id="KW-1185">Reference proteome</keyword>
<dbReference type="FunFam" id="1.10.860.10:FF:000001">
    <property type="entry name" value="Replicative DNA helicase"/>
    <property type="match status" value="1"/>
</dbReference>
<evidence type="ECO:0000256" key="3">
    <source>
        <dbReference type="ARBA" id="ARBA00022705"/>
    </source>
</evidence>
<dbReference type="Pfam" id="PF00772">
    <property type="entry name" value="DnaB"/>
    <property type="match status" value="1"/>
</dbReference>
<dbReference type="Pfam" id="PF03796">
    <property type="entry name" value="DnaB_C"/>
    <property type="match status" value="1"/>
</dbReference>
<dbReference type="GO" id="GO:0006269">
    <property type="term" value="P:DNA replication, synthesis of primer"/>
    <property type="evidence" value="ECO:0007669"/>
    <property type="project" value="UniProtKB-UniRule"/>
</dbReference>
<comment type="similarity">
    <text evidence="1 12">Belongs to the helicase family. DnaB subfamily.</text>
</comment>
<dbReference type="Proteomes" id="UP000664332">
    <property type="component" value="Unassembled WGS sequence"/>
</dbReference>
<dbReference type="NCBIfam" id="TIGR00665">
    <property type="entry name" value="DnaB"/>
    <property type="match status" value="1"/>
</dbReference>
<dbReference type="RefSeq" id="WP_207278849.1">
    <property type="nucleotide sequence ID" value="NZ_JAFLEQ010000011.1"/>
</dbReference>
<organism evidence="15 16">
    <name type="scientific">Corynebacterium mendelii</name>
    <dbReference type="NCBI Taxonomy" id="2765362"/>
    <lineage>
        <taxon>Bacteria</taxon>
        <taxon>Bacillati</taxon>
        <taxon>Actinomycetota</taxon>
        <taxon>Actinomycetes</taxon>
        <taxon>Mycobacteriales</taxon>
        <taxon>Corynebacteriaceae</taxon>
        <taxon>Corynebacterium</taxon>
    </lineage>
</organism>
<keyword evidence="4 12" id="KW-0547">Nucleotide-binding</keyword>
<evidence type="ECO:0000256" key="9">
    <source>
        <dbReference type="ARBA" id="ARBA00023235"/>
    </source>
</evidence>
<dbReference type="SUPFAM" id="SSF48024">
    <property type="entry name" value="N-terminal domain of DnaB helicase"/>
    <property type="match status" value="1"/>
</dbReference>
<evidence type="ECO:0000313" key="15">
    <source>
        <dbReference type="EMBL" id="MBN9644364.1"/>
    </source>
</evidence>
<evidence type="ECO:0000256" key="1">
    <source>
        <dbReference type="ARBA" id="ARBA00008428"/>
    </source>
</evidence>
<evidence type="ECO:0000256" key="11">
    <source>
        <dbReference type="NCBIfam" id="TIGR00665"/>
    </source>
</evidence>
<keyword evidence="3 12" id="KW-0235">DNA replication</keyword>
<feature type="domain" description="SF4 helicase" evidence="14">
    <location>
        <begin position="205"/>
        <end position="470"/>
    </location>
</feature>
<evidence type="ECO:0000256" key="8">
    <source>
        <dbReference type="ARBA" id="ARBA00023125"/>
    </source>
</evidence>